<comment type="cofactor">
    <cofactor evidence="1 7">
        <name>heme</name>
        <dbReference type="ChEBI" id="CHEBI:30413"/>
    </cofactor>
</comment>
<evidence type="ECO:0000256" key="7">
    <source>
        <dbReference type="PIRSR" id="PIRSR602401-1"/>
    </source>
</evidence>
<evidence type="ECO:0000256" key="8">
    <source>
        <dbReference type="RuleBase" id="RU000461"/>
    </source>
</evidence>
<proteinExistence type="inferred from homology"/>
<dbReference type="Pfam" id="PF00067">
    <property type="entry name" value="p450"/>
    <property type="match status" value="1"/>
</dbReference>
<dbReference type="PANTHER" id="PTHR24305">
    <property type="entry name" value="CYTOCHROME P450"/>
    <property type="match status" value="1"/>
</dbReference>
<gene>
    <name evidence="10" type="primary">stcB-0</name>
    <name evidence="10" type="ORF">C8035_v007499</name>
</gene>
<keyword evidence="5 8" id="KW-0560">Oxidoreductase</keyword>
<sequence>MIVPSLRQVLTTTTLTYTSIALLTIALLYLLRKTSTSPLRHVPGPFYTLFTRYPLKYHVLAGRRIFFVHDLHSRYGPVVRISPTEVALSDPDSFAAIHRIGGGFLKSPWYDLSTLYDGSESPVFSLLDPRKHAERRKLFARVFAKQSLRREWERDVREKAERAVDQIERDLRRTGRADVYKWSTMLATDVIAHLAFGESFNMLQVGEKNDYIKMLELVSVQNTIRYELPLLHHLLARLPFRSAPDAQAVLKSYGRRAVSKLRRHGTGTGTGTAARSLFSGVLEASDAGDKTWLTEPVVEAEAKSMIVGGSDTTSVTLTYLIWAVVQRPELRVRVEEEVAALGPGFDDAVLEKLPLLNAVIDETLRLYGAVPGHLGRVVPPKGATLGGYFIPGGVGVETQAYTLHRDPQVWPDPYRFDETRFLDPHALTPVQKLLFSPFGAGSRICLGIELARMELRLAAAVLFRRCRGLRSAPDMTDDVMEMENFFMIAPRGHRCDVVLA</sequence>
<dbReference type="InterPro" id="IPR002401">
    <property type="entry name" value="Cyt_P450_E_grp-I"/>
</dbReference>
<dbReference type="Proteomes" id="UP000295083">
    <property type="component" value="Unassembled WGS sequence"/>
</dbReference>
<dbReference type="GO" id="GO:0005506">
    <property type="term" value="F:iron ion binding"/>
    <property type="evidence" value="ECO:0007669"/>
    <property type="project" value="InterPro"/>
</dbReference>
<reference evidence="10 11" key="1">
    <citation type="submission" date="2018-11" db="EMBL/GenBank/DDBJ databases">
        <title>Genome sequence and assembly of Colletotrichum spinosum.</title>
        <authorList>
            <person name="Gan P."/>
            <person name="Shirasu K."/>
        </authorList>
    </citation>
    <scope>NUCLEOTIDE SEQUENCE [LARGE SCALE GENOMIC DNA]</scope>
    <source>
        <strain evidence="10 11">CBS 515.97</strain>
    </source>
</reference>
<organism evidence="10 11">
    <name type="scientific">Colletotrichum spinosum</name>
    <dbReference type="NCBI Taxonomy" id="1347390"/>
    <lineage>
        <taxon>Eukaryota</taxon>
        <taxon>Fungi</taxon>
        <taxon>Dikarya</taxon>
        <taxon>Ascomycota</taxon>
        <taxon>Pezizomycotina</taxon>
        <taxon>Sordariomycetes</taxon>
        <taxon>Hypocreomycetidae</taxon>
        <taxon>Glomerellales</taxon>
        <taxon>Glomerellaceae</taxon>
        <taxon>Colletotrichum</taxon>
        <taxon>Colletotrichum orbiculare species complex</taxon>
    </lineage>
</organism>
<dbReference type="InterPro" id="IPR017972">
    <property type="entry name" value="Cyt_P450_CS"/>
</dbReference>
<evidence type="ECO:0000256" key="2">
    <source>
        <dbReference type="ARBA" id="ARBA00010617"/>
    </source>
</evidence>
<dbReference type="PROSITE" id="PS00086">
    <property type="entry name" value="CYTOCHROME_P450"/>
    <property type="match status" value="1"/>
</dbReference>
<dbReference type="AlphaFoldDB" id="A0A4R8Q066"/>
<evidence type="ECO:0000256" key="9">
    <source>
        <dbReference type="SAM" id="Phobius"/>
    </source>
</evidence>
<keyword evidence="3 7" id="KW-0349">Heme</keyword>
<dbReference type="CDD" id="cd11059">
    <property type="entry name" value="CYP_fungal"/>
    <property type="match status" value="1"/>
</dbReference>
<dbReference type="GO" id="GO:0016705">
    <property type="term" value="F:oxidoreductase activity, acting on paired donors, with incorporation or reduction of molecular oxygen"/>
    <property type="evidence" value="ECO:0007669"/>
    <property type="project" value="InterPro"/>
</dbReference>
<dbReference type="Gene3D" id="1.10.630.10">
    <property type="entry name" value="Cytochrome P450"/>
    <property type="match status" value="1"/>
</dbReference>
<keyword evidence="11" id="KW-1185">Reference proteome</keyword>
<name>A0A4R8Q066_9PEZI</name>
<evidence type="ECO:0000256" key="5">
    <source>
        <dbReference type="ARBA" id="ARBA00023002"/>
    </source>
</evidence>
<keyword evidence="9" id="KW-0812">Transmembrane</keyword>
<evidence type="ECO:0000256" key="6">
    <source>
        <dbReference type="ARBA" id="ARBA00023004"/>
    </source>
</evidence>
<dbReference type="GO" id="GO:0004497">
    <property type="term" value="F:monooxygenase activity"/>
    <property type="evidence" value="ECO:0007669"/>
    <property type="project" value="UniProtKB-KW"/>
</dbReference>
<dbReference type="InterPro" id="IPR001128">
    <property type="entry name" value="Cyt_P450"/>
</dbReference>
<evidence type="ECO:0000256" key="3">
    <source>
        <dbReference type="ARBA" id="ARBA00022617"/>
    </source>
</evidence>
<dbReference type="GO" id="GO:0020037">
    <property type="term" value="F:heme binding"/>
    <property type="evidence" value="ECO:0007669"/>
    <property type="project" value="InterPro"/>
</dbReference>
<dbReference type="InterPro" id="IPR050121">
    <property type="entry name" value="Cytochrome_P450_monoxygenase"/>
</dbReference>
<feature type="binding site" description="axial binding residue" evidence="7">
    <location>
        <position position="445"/>
    </location>
    <ligand>
        <name>heme</name>
        <dbReference type="ChEBI" id="CHEBI:30413"/>
    </ligand>
    <ligandPart>
        <name>Fe</name>
        <dbReference type="ChEBI" id="CHEBI:18248"/>
    </ligandPart>
</feature>
<protein>
    <submittedName>
        <fullName evidence="10">Putative sterigmatocystin biosynthesis P450 monooxygenase STCB</fullName>
    </submittedName>
</protein>
<evidence type="ECO:0000256" key="4">
    <source>
        <dbReference type="ARBA" id="ARBA00022723"/>
    </source>
</evidence>
<keyword evidence="6 7" id="KW-0408">Iron</keyword>
<keyword evidence="9" id="KW-1133">Transmembrane helix</keyword>
<dbReference type="EMBL" id="QAPG01000834">
    <property type="protein sequence ID" value="TDZ28435.1"/>
    <property type="molecule type" value="Genomic_DNA"/>
</dbReference>
<feature type="transmembrane region" description="Helical" evidence="9">
    <location>
        <begin position="14"/>
        <end position="31"/>
    </location>
</feature>
<keyword evidence="8 10" id="KW-0503">Monooxygenase</keyword>
<evidence type="ECO:0000313" key="10">
    <source>
        <dbReference type="EMBL" id="TDZ28435.1"/>
    </source>
</evidence>
<accession>A0A4R8Q066</accession>
<dbReference type="PRINTS" id="PR00385">
    <property type="entry name" value="P450"/>
</dbReference>
<evidence type="ECO:0000256" key="1">
    <source>
        <dbReference type="ARBA" id="ARBA00001971"/>
    </source>
</evidence>
<dbReference type="SUPFAM" id="SSF48264">
    <property type="entry name" value="Cytochrome P450"/>
    <property type="match status" value="1"/>
</dbReference>
<keyword evidence="9" id="KW-0472">Membrane</keyword>
<dbReference type="InterPro" id="IPR036396">
    <property type="entry name" value="Cyt_P450_sf"/>
</dbReference>
<comment type="similarity">
    <text evidence="2 8">Belongs to the cytochrome P450 family.</text>
</comment>
<keyword evidence="4 7" id="KW-0479">Metal-binding</keyword>
<dbReference type="PRINTS" id="PR00463">
    <property type="entry name" value="EP450I"/>
</dbReference>
<evidence type="ECO:0000313" key="11">
    <source>
        <dbReference type="Proteomes" id="UP000295083"/>
    </source>
</evidence>
<dbReference type="PANTHER" id="PTHR24305:SF96">
    <property type="entry name" value="CYTOCHROME P450 MONOOXYGENASE STCB-RELATED"/>
    <property type="match status" value="1"/>
</dbReference>
<comment type="caution">
    <text evidence="10">The sequence shown here is derived from an EMBL/GenBank/DDBJ whole genome shotgun (WGS) entry which is preliminary data.</text>
</comment>